<dbReference type="EMBL" id="VSSQ01002122">
    <property type="protein sequence ID" value="MPM13460.1"/>
    <property type="molecule type" value="Genomic_DNA"/>
</dbReference>
<dbReference type="AlphaFoldDB" id="A0A644XB67"/>
<organism evidence="1">
    <name type="scientific">bioreactor metagenome</name>
    <dbReference type="NCBI Taxonomy" id="1076179"/>
    <lineage>
        <taxon>unclassified sequences</taxon>
        <taxon>metagenomes</taxon>
        <taxon>ecological metagenomes</taxon>
    </lineage>
</organism>
<reference evidence="1" key="1">
    <citation type="submission" date="2019-08" db="EMBL/GenBank/DDBJ databases">
        <authorList>
            <person name="Kucharzyk K."/>
            <person name="Murdoch R.W."/>
            <person name="Higgins S."/>
            <person name="Loffler F."/>
        </authorList>
    </citation>
    <scope>NUCLEOTIDE SEQUENCE</scope>
</reference>
<gene>
    <name evidence="1" type="ORF">SDC9_59817</name>
</gene>
<proteinExistence type="predicted"/>
<name>A0A644XB67_9ZZZZ</name>
<evidence type="ECO:0000313" key="1">
    <source>
        <dbReference type="EMBL" id="MPM13460.1"/>
    </source>
</evidence>
<sequence>MAPAPGQSGPRTQLTSVMPISICEAAVDLGQGNLFLRISNFRLPVSRLGGMACLHNGGKVIALVFLLWGDIPKKTVHFDLFNKSQ</sequence>
<comment type="caution">
    <text evidence="1">The sequence shown here is derived from an EMBL/GenBank/DDBJ whole genome shotgun (WGS) entry which is preliminary data.</text>
</comment>
<protein>
    <submittedName>
        <fullName evidence="1">Uncharacterized protein</fullName>
    </submittedName>
</protein>
<accession>A0A644XB67</accession>